<keyword evidence="2" id="KW-0645">Protease</keyword>
<evidence type="ECO:0000256" key="2">
    <source>
        <dbReference type="ARBA" id="ARBA00022670"/>
    </source>
</evidence>
<comment type="caution">
    <text evidence="8">The sequence shown here is derived from an EMBL/GenBank/DDBJ whole genome shotgun (WGS) entry which is preliminary data.</text>
</comment>
<evidence type="ECO:0000256" key="5">
    <source>
        <dbReference type="ARBA" id="ARBA00022833"/>
    </source>
</evidence>
<comment type="cofactor">
    <cofactor evidence="1">
        <name>Zn(2+)</name>
        <dbReference type="ChEBI" id="CHEBI:29105"/>
    </cofactor>
</comment>
<sequence>MSVRSRLTKAQNATPCEHGRLMLSSSPHDSTIGFVRPPVTKRIAARMPSGRTVAATDITSASDSTKPSYEPPDTSFPAPLVLPGDDLALDPKYPPQTLRMWARDSNRNPITPLRKTVYVTSPPVLSADVDFMRAWTMPNTKSLGKAKHDLLARLPAELNMTIVQHYLEAFFHPLPVKLLGPPLSFTSWEQRKKPAKPSHTRVDIAILTPPSTLTKINHRSRPNSFLFTNQLSMSDLIDALMTSIPSDAHSITMLTQHDMYEDEDDEFICGRAYGGDRVAVVSSARYVVPPGMEDDGDSDGDEAGHQWPASHCWDFVKRKCANGNDEDEDVERTRKKRKTVVNKASDPFKSTNLIDVATNLSAPLPRALSVFLQPPPESMNAHATSSTYAASFHFRVIRTLTHEILHTFGLDHCVYYACLMQGTASLGEDGRIPPYLCPVCSEKLWRAVKAVITDGADGAPNSVTLNPRNGKKHPQEKGILEDKLRHDWMVERYRRMKAVCEQNRSRELGCQWRAFAGWLEGRLEELIQ</sequence>
<evidence type="ECO:0008006" key="10">
    <source>
        <dbReference type="Google" id="ProtNLM"/>
    </source>
</evidence>
<evidence type="ECO:0000256" key="4">
    <source>
        <dbReference type="ARBA" id="ARBA00022801"/>
    </source>
</evidence>
<evidence type="ECO:0000256" key="7">
    <source>
        <dbReference type="SAM" id="MobiDB-lite"/>
    </source>
</evidence>
<protein>
    <recommendedName>
        <fullName evidence="10">Archaemetzincin-2</fullName>
    </recommendedName>
</protein>
<name>A0AAD5SKA7_9FUNG</name>
<dbReference type="PANTHER" id="PTHR15910">
    <property type="entry name" value="ARCHAEMETZINCIN"/>
    <property type="match status" value="1"/>
</dbReference>
<organism evidence="8 9">
    <name type="scientific">Rhizophlyctis rosea</name>
    <dbReference type="NCBI Taxonomy" id="64517"/>
    <lineage>
        <taxon>Eukaryota</taxon>
        <taxon>Fungi</taxon>
        <taxon>Fungi incertae sedis</taxon>
        <taxon>Chytridiomycota</taxon>
        <taxon>Chytridiomycota incertae sedis</taxon>
        <taxon>Chytridiomycetes</taxon>
        <taxon>Rhizophlyctidales</taxon>
        <taxon>Rhizophlyctidaceae</taxon>
        <taxon>Rhizophlyctis</taxon>
    </lineage>
</organism>
<evidence type="ECO:0000313" key="9">
    <source>
        <dbReference type="Proteomes" id="UP001212841"/>
    </source>
</evidence>
<keyword evidence="6" id="KW-0482">Metalloprotease</keyword>
<keyword evidence="9" id="KW-1185">Reference proteome</keyword>
<feature type="region of interest" description="Disordered" evidence="7">
    <location>
        <begin position="49"/>
        <end position="74"/>
    </location>
</feature>
<feature type="compositionally biased region" description="Polar residues" evidence="7">
    <location>
        <begin position="57"/>
        <end position="67"/>
    </location>
</feature>
<evidence type="ECO:0000256" key="6">
    <source>
        <dbReference type="ARBA" id="ARBA00023049"/>
    </source>
</evidence>
<evidence type="ECO:0000256" key="1">
    <source>
        <dbReference type="ARBA" id="ARBA00001947"/>
    </source>
</evidence>
<dbReference type="PANTHER" id="PTHR15910:SF1">
    <property type="entry name" value="ARCHAEMETZINCIN-2"/>
    <property type="match status" value="1"/>
</dbReference>
<dbReference type="Gene3D" id="3.40.390.10">
    <property type="entry name" value="Collagenase (Catalytic Domain)"/>
    <property type="match status" value="1"/>
</dbReference>
<dbReference type="GO" id="GO:0046872">
    <property type="term" value="F:metal ion binding"/>
    <property type="evidence" value="ECO:0007669"/>
    <property type="project" value="UniProtKB-KW"/>
</dbReference>
<reference evidence="8" key="1">
    <citation type="submission" date="2020-05" db="EMBL/GenBank/DDBJ databases">
        <title>Phylogenomic resolution of chytrid fungi.</title>
        <authorList>
            <person name="Stajich J.E."/>
            <person name="Amses K."/>
            <person name="Simmons R."/>
            <person name="Seto K."/>
            <person name="Myers J."/>
            <person name="Bonds A."/>
            <person name="Quandt C.A."/>
            <person name="Barry K."/>
            <person name="Liu P."/>
            <person name="Grigoriev I."/>
            <person name="Longcore J.E."/>
            <person name="James T.Y."/>
        </authorList>
    </citation>
    <scope>NUCLEOTIDE SEQUENCE</scope>
    <source>
        <strain evidence="8">JEL0318</strain>
    </source>
</reference>
<evidence type="ECO:0000313" key="8">
    <source>
        <dbReference type="EMBL" id="KAJ3056221.1"/>
    </source>
</evidence>
<keyword evidence="4" id="KW-0378">Hydrolase</keyword>
<dbReference type="Pfam" id="PF07998">
    <property type="entry name" value="Peptidase_M54"/>
    <property type="match status" value="1"/>
</dbReference>
<dbReference type="GO" id="GO:0008237">
    <property type="term" value="F:metallopeptidase activity"/>
    <property type="evidence" value="ECO:0007669"/>
    <property type="project" value="UniProtKB-KW"/>
</dbReference>
<gene>
    <name evidence="8" type="ORF">HK097_007704</name>
</gene>
<accession>A0AAD5SKA7</accession>
<keyword evidence="5" id="KW-0862">Zinc</keyword>
<dbReference type="EMBL" id="JADGJD010000041">
    <property type="protein sequence ID" value="KAJ3056221.1"/>
    <property type="molecule type" value="Genomic_DNA"/>
</dbReference>
<dbReference type="InterPro" id="IPR012962">
    <property type="entry name" value="Pept_M54_archaemetzincn"/>
</dbReference>
<dbReference type="Proteomes" id="UP001212841">
    <property type="component" value="Unassembled WGS sequence"/>
</dbReference>
<dbReference type="AlphaFoldDB" id="A0AAD5SKA7"/>
<dbReference type="SUPFAM" id="SSF55486">
    <property type="entry name" value="Metalloproteases ('zincins'), catalytic domain"/>
    <property type="match status" value="1"/>
</dbReference>
<dbReference type="GO" id="GO:0006508">
    <property type="term" value="P:proteolysis"/>
    <property type="evidence" value="ECO:0007669"/>
    <property type="project" value="UniProtKB-KW"/>
</dbReference>
<keyword evidence="3" id="KW-0479">Metal-binding</keyword>
<evidence type="ECO:0000256" key="3">
    <source>
        <dbReference type="ARBA" id="ARBA00022723"/>
    </source>
</evidence>
<dbReference type="CDD" id="cd11375">
    <property type="entry name" value="Peptidase_M54"/>
    <property type="match status" value="1"/>
</dbReference>
<dbReference type="InterPro" id="IPR024079">
    <property type="entry name" value="MetalloPept_cat_dom_sf"/>
</dbReference>
<feature type="region of interest" description="Disordered" evidence="7">
    <location>
        <begin position="1"/>
        <end position="24"/>
    </location>
</feature>
<proteinExistence type="predicted"/>